<evidence type="ECO:0000313" key="2">
    <source>
        <dbReference type="Proteomes" id="UP000601099"/>
    </source>
</evidence>
<reference evidence="1 2" key="1">
    <citation type="submission" date="2020-11" db="EMBL/GenBank/DDBJ databases">
        <title>Hymenobacter sp.</title>
        <authorList>
            <person name="Kim M.K."/>
        </authorList>
    </citation>
    <scope>NUCLEOTIDE SEQUENCE [LARGE SCALE GENOMIC DNA]</scope>
    <source>
        <strain evidence="1 2">BT594</strain>
    </source>
</reference>
<sequence length="142" mass="16031">MHSGKILIEASSVEDDGCCTFDVTITRGKIEAHMHFYGNTDAWKEFGRQLTNFPQNVADSHSFESGLNRRHTDFMVLRAYCYDALGHTALQVLLDNNENLPAKCRLEFSLLAEAASINKLGLLLTNWQVEHDSNILWEAQTS</sequence>
<dbReference type="RefSeq" id="WP_196953678.1">
    <property type="nucleotide sequence ID" value="NZ_JADWYK010000002.1"/>
</dbReference>
<keyword evidence="2" id="KW-1185">Reference proteome</keyword>
<dbReference type="Proteomes" id="UP000601099">
    <property type="component" value="Unassembled WGS sequence"/>
</dbReference>
<protein>
    <submittedName>
        <fullName evidence="1">Uncharacterized protein</fullName>
    </submittedName>
</protein>
<gene>
    <name evidence="1" type="ORF">I5L79_03645</name>
</gene>
<accession>A0ABS0KXM1</accession>
<dbReference type="EMBL" id="JADWYK010000002">
    <property type="protein sequence ID" value="MBG8552623.1"/>
    <property type="molecule type" value="Genomic_DNA"/>
</dbReference>
<name>A0ABS0KXM1_9BACT</name>
<organism evidence="1 2">
    <name type="scientific">Hymenobacter guriensis</name>
    <dbReference type="NCBI Taxonomy" id="2793065"/>
    <lineage>
        <taxon>Bacteria</taxon>
        <taxon>Pseudomonadati</taxon>
        <taxon>Bacteroidota</taxon>
        <taxon>Cytophagia</taxon>
        <taxon>Cytophagales</taxon>
        <taxon>Hymenobacteraceae</taxon>
        <taxon>Hymenobacter</taxon>
    </lineage>
</organism>
<comment type="caution">
    <text evidence="1">The sequence shown here is derived from an EMBL/GenBank/DDBJ whole genome shotgun (WGS) entry which is preliminary data.</text>
</comment>
<proteinExistence type="predicted"/>
<evidence type="ECO:0000313" key="1">
    <source>
        <dbReference type="EMBL" id="MBG8552623.1"/>
    </source>
</evidence>